<gene>
    <name evidence="2" type="ORF">MDA_GLEAN10011824</name>
</gene>
<dbReference type="eggNOG" id="KOG3519">
    <property type="taxonomic scope" value="Eukaryota"/>
</dbReference>
<dbReference type="PANTHER" id="PTHR45834:SF5">
    <property type="entry name" value="SPERMATOGENESIS-ASSOCIATED PROTEIN 13"/>
    <property type="match status" value="1"/>
</dbReference>
<feature type="compositionally biased region" description="Basic and acidic residues" evidence="1">
    <location>
        <begin position="375"/>
        <end position="384"/>
    </location>
</feature>
<dbReference type="GO" id="GO:0030032">
    <property type="term" value="P:lamellipodium assembly"/>
    <property type="evidence" value="ECO:0007669"/>
    <property type="project" value="TreeGrafter"/>
</dbReference>
<proteinExistence type="predicted"/>
<feature type="compositionally biased region" description="Low complexity" evidence="1">
    <location>
        <begin position="396"/>
        <end position="406"/>
    </location>
</feature>
<dbReference type="PANTHER" id="PTHR45834">
    <property type="entry name" value="RHO GUANINE NUCLEOTIDE EXCHANGE FACTOR 9-RELATED"/>
    <property type="match status" value="1"/>
</dbReference>
<dbReference type="AlphaFoldDB" id="L5MHK3"/>
<reference evidence="3" key="1">
    <citation type="journal article" date="2013" name="Science">
        <title>Comparative analysis of bat genomes provides insight into the evolution of flight and immunity.</title>
        <authorList>
            <person name="Zhang G."/>
            <person name="Cowled C."/>
            <person name="Shi Z."/>
            <person name="Huang Z."/>
            <person name="Bishop-Lilly K.A."/>
            <person name="Fang X."/>
            <person name="Wynne J.W."/>
            <person name="Xiong Z."/>
            <person name="Baker M.L."/>
            <person name="Zhao W."/>
            <person name="Tachedjian M."/>
            <person name="Zhu Y."/>
            <person name="Zhou P."/>
            <person name="Jiang X."/>
            <person name="Ng J."/>
            <person name="Yang L."/>
            <person name="Wu L."/>
            <person name="Xiao J."/>
            <person name="Feng Y."/>
            <person name="Chen Y."/>
            <person name="Sun X."/>
            <person name="Zhang Y."/>
            <person name="Marsh G.A."/>
            <person name="Crameri G."/>
            <person name="Broder C.C."/>
            <person name="Frey K.G."/>
            <person name="Wang L.F."/>
            <person name="Wang J."/>
        </authorList>
    </citation>
    <scope>NUCLEOTIDE SEQUENCE [LARGE SCALE GENOMIC DNA]</scope>
</reference>
<feature type="compositionally biased region" description="Basic residues" evidence="1">
    <location>
        <begin position="501"/>
        <end position="514"/>
    </location>
</feature>
<dbReference type="Proteomes" id="UP000010556">
    <property type="component" value="Unassembled WGS sequence"/>
</dbReference>
<dbReference type="InterPro" id="IPR053086">
    <property type="entry name" value="RhoGEF_domain"/>
</dbReference>
<dbReference type="EMBL" id="KB099993">
    <property type="protein sequence ID" value="ELK37792.1"/>
    <property type="molecule type" value="Genomic_DNA"/>
</dbReference>
<feature type="region of interest" description="Disordered" evidence="1">
    <location>
        <begin position="1"/>
        <end position="34"/>
    </location>
</feature>
<feature type="compositionally biased region" description="Polar residues" evidence="1">
    <location>
        <begin position="15"/>
        <end position="28"/>
    </location>
</feature>
<evidence type="ECO:0000256" key="1">
    <source>
        <dbReference type="SAM" id="MobiDB-lite"/>
    </source>
</evidence>
<dbReference type="GO" id="GO:0005085">
    <property type="term" value="F:guanyl-nucleotide exchange factor activity"/>
    <property type="evidence" value="ECO:0007669"/>
    <property type="project" value="TreeGrafter"/>
</dbReference>
<feature type="region of interest" description="Disordered" evidence="1">
    <location>
        <begin position="114"/>
        <end position="144"/>
    </location>
</feature>
<name>L5MHK3_MYODS</name>
<evidence type="ECO:0000313" key="3">
    <source>
        <dbReference type="Proteomes" id="UP000010556"/>
    </source>
</evidence>
<dbReference type="GO" id="GO:0046847">
    <property type="term" value="P:filopodium assembly"/>
    <property type="evidence" value="ECO:0007669"/>
    <property type="project" value="TreeGrafter"/>
</dbReference>
<feature type="compositionally biased region" description="Polar residues" evidence="1">
    <location>
        <begin position="417"/>
        <end position="431"/>
    </location>
</feature>
<accession>L5MHK3</accession>
<sequence length="671" mass="70382">MRLGPPGAAVLGTPPLTSRSQIGTTGTSAPGALGAAMPVALPRPSHLRSDGRRQATPWTCTRCPGCCHACCPAPLLVIADQGSGMAAPGLPGAAVPAAPPHPSRLHIRGRRHGLSLHHHRSGDRRPADTPGPGGPAPRLSLPRIPTAITGNPGRGYCLACGGLSDGNHWLGVGAAMPAPWICYHERRGGARGMAALDGCSHAWGPLAVATTEEEEEPDVQSRCENQAGSSLRDEGLHLGPADTGAHVRLNRAAPWPQASSSENMTTAQNGHGRVAAIPCSVSDPTDTGTVTYPACQNGGCGGGGDAEAQDSRPGPAKFVRLFSVSRKRTGAHPERPRSVVLMGHSSTWNALASFRKMGSFKKLKSSVFQGIQNREGSDAAKEEASEPDVGPALPNGAAVASPAGGAPQPGPSPSGKDPNNLSALSLSSVGSNERAKGPVPFPDLVQATCDNSSEDSGSRGHPQLSLGEASSPEEKEEEVVTEESWRRGSSLEEDGKEAQRIPRRRWGSGRRSRPRPLSDYGQFACRSLSIPEDSVAVDPQKEDIVDSDHQLNMASTVPADQNAAMGCPKGCQRRRPISVIGGVSFYGNRQTEAIETLLTQPAARPPVPAHQVPPYKAVSARFRPFTFSQSTPIGLDRVGRRRQMRASNSLGIEPATKVCALDWNRTQDPSV</sequence>
<organism evidence="2 3">
    <name type="scientific">Myotis davidii</name>
    <name type="common">David's myotis</name>
    <dbReference type="NCBI Taxonomy" id="225400"/>
    <lineage>
        <taxon>Eukaryota</taxon>
        <taxon>Metazoa</taxon>
        <taxon>Chordata</taxon>
        <taxon>Craniata</taxon>
        <taxon>Vertebrata</taxon>
        <taxon>Euteleostomi</taxon>
        <taxon>Mammalia</taxon>
        <taxon>Eutheria</taxon>
        <taxon>Laurasiatheria</taxon>
        <taxon>Chiroptera</taxon>
        <taxon>Yangochiroptera</taxon>
        <taxon>Vespertilionidae</taxon>
        <taxon>Myotis</taxon>
    </lineage>
</organism>
<dbReference type="GO" id="GO:0005829">
    <property type="term" value="C:cytosol"/>
    <property type="evidence" value="ECO:0007669"/>
    <property type="project" value="TreeGrafter"/>
</dbReference>
<feature type="region of interest" description="Disordered" evidence="1">
    <location>
        <begin position="374"/>
        <end position="521"/>
    </location>
</feature>
<protein>
    <submittedName>
        <fullName evidence="2">Spermatogenesis-associated protein 13</fullName>
    </submittedName>
</protein>
<evidence type="ECO:0000313" key="2">
    <source>
        <dbReference type="EMBL" id="ELK37792.1"/>
    </source>
</evidence>
<keyword evidence="3" id="KW-1185">Reference proteome</keyword>